<evidence type="ECO:0000313" key="1">
    <source>
        <dbReference type="EMBL" id="GLS70524.1"/>
    </source>
</evidence>
<sequence>MHVQRHAPPVEIRRPEAEAIAAAYRRAAKGDARAARVQAITDALTDLDAADRRAAGQGRLIARGSARGRVHG</sequence>
<evidence type="ECO:0000313" key="2">
    <source>
        <dbReference type="Proteomes" id="UP001157440"/>
    </source>
</evidence>
<protein>
    <submittedName>
        <fullName evidence="1">Uncharacterized protein</fullName>
    </submittedName>
</protein>
<dbReference type="AlphaFoldDB" id="A0AA37WRX0"/>
<name>A0AA37WRX0_9HYPH</name>
<comment type="caution">
    <text evidence="1">The sequence shown here is derived from an EMBL/GenBank/DDBJ whole genome shotgun (WGS) entry which is preliminary data.</text>
</comment>
<gene>
    <name evidence="1" type="ORF">GCM10007890_25370</name>
</gene>
<accession>A0AA37WRX0</accession>
<dbReference type="Proteomes" id="UP001157440">
    <property type="component" value="Unassembled WGS sequence"/>
</dbReference>
<dbReference type="EMBL" id="BSPL01000016">
    <property type="protein sequence ID" value="GLS70524.1"/>
    <property type="molecule type" value="Genomic_DNA"/>
</dbReference>
<proteinExistence type="predicted"/>
<keyword evidence="2" id="KW-1185">Reference proteome</keyword>
<organism evidence="1 2">
    <name type="scientific">Methylobacterium tardum</name>
    <dbReference type="NCBI Taxonomy" id="374432"/>
    <lineage>
        <taxon>Bacteria</taxon>
        <taxon>Pseudomonadati</taxon>
        <taxon>Pseudomonadota</taxon>
        <taxon>Alphaproteobacteria</taxon>
        <taxon>Hyphomicrobiales</taxon>
        <taxon>Methylobacteriaceae</taxon>
        <taxon>Methylobacterium</taxon>
    </lineage>
</organism>
<reference evidence="2" key="1">
    <citation type="journal article" date="2019" name="Int. J. Syst. Evol. Microbiol.">
        <title>The Global Catalogue of Microorganisms (GCM) 10K type strain sequencing project: providing services to taxonomists for standard genome sequencing and annotation.</title>
        <authorList>
            <consortium name="The Broad Institute Genomics Platform"/>
            <consortium name="The Broad Institute Genome Sequencing Center for Infectious Disease"/>
            <person name="Wu L."/>
            <person name="Ma J."/>
        </authorList>
    </citation>
    <scope>NUCLEOTIDE SEQUENCE [LARGE SCALE GENOMIC DNA]</scope>
    <source>
        <strain evidence="2">NBRC 103632</strain>
    </source>
</reference>
<dbReference type="RefSeq" id="WP_238198023.1">
    <property type="nucleotide sequence ID" value="NZ_BPQZ01000022.1"/>
</dbReference>